<dbReference type="Proteomes" id="UP001597548">
    <property type="component" value="Unassembled WGS sequence"/>
</dbReference>
<keyword evidence="3" id="KW-1185">Reference proteome</keyword>
<dbReference type="InterPro" id="IPR003782">
    <property type="entry name" value="SCO1/SenC"/>
</dbReference>
<accession>A0ABW5ZT73</accession>
<reference evidence="3" key="1">
    <citation type="journal article" date="2019" name="Int. J. Syst. Evol. Microbiol.">
        <title>The Global Catalogue of Microorganisms (GCM) 10K type strain sequencing project: providing services to taxonomists for standard genome sequencing and annotation.</title>
        <authorList>
            <consortium name="The Broad Institute Genomics Platform"/>
            <consortium name="The Broad Institute Genome Sequencing Center for Infectious Disease"/>
            <person name="Wu L."/>
            <person name="Ma J."/>
        </authorList>
    </citation>
    <scope>NUCLEOTIDE SEQUENCE [LARGE SCALE GENOMIC DNA]</scope>
    <source>
        <strain evidence="3">KCTC 32514</strain>
    </source>
</reference>
<comment type="similarity">
    <text evidence="1">Belongs to the SCO1/2 family.</text>
</comment>
<gene>
    <name evidence="2" type="ORF">ACFS29_10895</name>
</gene>
<comment type="caution">
    <text evidence="2">The sequence shown here is derived from an EMBL/GenBank/DDBJ whole genome shotgun (WGS) entry which is preliminary data.</text>
</comment>
<dbReference type="PANTHER" id="PTHR12151:SF25">
    <property type="entry name" value="LINALOOL DEHYDRATASE_ISOMERASE DOMAIN-CONTAINING PROTEIN"/>
    <property type="match status" value="1"/>
</dbReference>
<evidence type="ECO:0000256" key="1">
    <source>
        <dbReference type="ARBA" id="ARBA00010996"/>
    </source>
</evidence>
<dbReference type="PROSITE" id="PS51257">
    <property type="entry name" value="PROKAR_LIPOPROTEIN"/>
    <property type="match status" value="1"/>
</dbReference>
<dbReference type="EMBL" id="JBHUOS010000009">
    <property type="protein sequence ID" value="MFD2916147.1"/>
    <property type="molecule type" value="Genomic_DNA"/>
</dbReference>
<protein>
    <submittedName>
        <fullName evidence="2">SCO family protein</fullName>
    </submittedName>
</protein>
<evidence type="ECO:0000313" key="3">
    <source>
        <dbReference type="Proteomes" id="UP001597548"/>
    </source>
</evidence>
<organism evidence="2 3">
    <name type="scientific">Psychroserpens luteus</name>
    <dbReference type="NCBI Taxonomy" id="1434066"/>
    <lineage>
        <taxon>Bacteria</taxon>
        <taxon>Pseudomonadati</taxon>
        <taxon>Bacteroidota</taxon>
        <taxon>Flavobacteriia</taxon>
        <taxon>Flavobacteriales</taxon>
        <taxon>Flavobacteriaceae</taxon>
        <taxon>Psychroserpens</taxon>
    </lineage>
</organism>
<dbReference type="PANTHER" id="PTHR12151">
    <property type="entry name" value="ELECTRON TRANSPORT PROTIN SCO1/SENC FAMILY MEMBER"/>
    <property type="match status" value="1"/>
</dbReference>
<name>A0ABW5ZT73_9FLAO</name>
<proteinExistence type="inferred from homology"/>
<dbReference type="InterPro" id="IPR036249">
    <property type="entry name" value="Thioredoxin-like_sf"/>
</dbReference>
<dbReference type="RefSeq" id="WP_194508157.1">
    <property type="nucleotide sequence ID" value="NZ_JADILU010000004.1"/>
</dbReference>
<dbReference type="Gene3D" id="3.40.30.10">
    <property type="entry name" value="Glutaredoxin"/>
    <property type="match status" value="1"/>
</dbReference>
<dbReference type="SUPFAM" id="SSF52833">
    <property type="entry name" value="Thioredoxin-like"/>
    <property type="match status" value="1"/>
</dbReference>
<evidence type="ECO:0000313" key="2">
    <source>
        <dbReference type="EMBL" id="MFD2916147.1"/>
    </source>
</evidence>
<sequence length="224" mass="25635">MKLYKTNIILSCLLFIAFVGCKDAKTIEKTSRVDTLPYYAEATFTPKWLDGENENLESFHKIPSFNLTNQLGETVTEKTFEDKIYIADFFFTTCPGICPKMTANMKVLQDAFLDDNDILLLSHSVTPEIDSVSTLKKYAESKGVINSKWHLVTGDRKQIYDLGRQSYFAEEDLGLDKTDEDFLHTENFVLIDQNRHIRGIYNGLNKTAVQQLIADVKTLQRKID</sequence>
<dbReference type="CDD" id="cd02968">
    <property type="entry name" value="SCO"/>
    <property type="match status" value="1"/>
</dbReference>
<dbReference type="Pfam" id="PF02630">
    <property type="entry name" value="SCO1-SenC"/>
    <property type="match status" value="1"/>
</dbReference>